<reference evidence="2 3" key="2">
    <citation type="journal article" date="2010" name="Stand. Genomic Sci.">
        <title>Complete genome sequence of Gordonia bronchialis type strain (3410).</title>
        <authorList>
            <person name="Ivanova N."/>
            <person name="Sikorski J."/>
            <person name="Jando M."/>
            <person name="Lapidus A."/>
            <person name="Nolan M."/>
            <person name="Lucas S."/>
            <person name="Del Rio T.G."/>
            <person name="Tice H."/>
            <person name="Copeland A."/>
            <person name="Cheng J.F."/>
            <person name="Chen F."/>
            <person name="Bruce D."/>
            <person name="Goodwin L."/>
            <person name="Pitluck S."/>
            <person name="Mavromatis K."/>
            <person name="Ovchinnikova G."/>
            <person name="Pati A."/>
            <person name="Chen A."/>
            <person name="Palaniappan K."/>
            <person name="Land M."/>
            <person name="Hauser L."/>
            <person name="Chang Y.J."/>
            <person name="Jeffries C.D."/>
            <person name="Chain P."/>
            <person name="Saunders E."/>
            <person name="Han C."/>
            <person name="Detter J.C."/>
            <person name="Brettin T."/>
            <person name="Rohde M."/>
            <person name="Goker M."/>
            <person name="Bristow J."/>
            <person name="Eisen J.A."/>
            <person name="Markowitz V."/>
            <person name="Hugenholtz P."/>
            <person name="Klenk H.P."/>
            <person name="Kyrpides N.C."/>
        </authorList>
    </citation>
    <scope>NUCLEOTIDE SEQUENCE [LARGE SCALE GENOMIC DNA]</scope>
    <source>
        <strain evidence="3">ATCC 25592 / DSM 43247 / BCRC 13721 / JCM 3198 / KCTC 3076 / NBRC 16047 / NCTC 10667</strain>
    </source>
</reference>
<dbReference type="Gene3D" id="3.40.50.720">
    <property type="entry name" value="NAD(P)-binding Rossmann-like Domain"/>
    <property type="match status" value="1"/>
</dbReference>
<dbReference type="SUPFAM" id="SSF51735">
    <property type="entry name" value="NAD(P)-binding Rossmann-fold domains"/>
    <property type="match status" value="1"/>
</dbReference>
<dbReference type="KEGG" id="gbr:Gbro_3536"/>
<sequence>MTRIAIIGGHGKIALRLATILSERGDEVTAIIRNPDHEDDVAATGAKPLVADIEKLETAGIASVLSGHDAVVWSAGAGGGDPARTYAVDRDAAIRSIEAAPSAGVTRYVMVSYFGAGPDHGVPEDNSFHAYAEAKAAADTYLKDTTLEWTIVGPSKLTDEPGSGRIAVGGSRTEGSEVSRENVAQVIAEVLHTPGTARQVIEFDDGDTPIADAVRATAS</sequence>
<name>D0LF33_GORB4</name>
<dbReference type="HOGENOM" id="CLU_025711_1_1_11"/>
<dbReference type="InterPro" id="IPR036291">
    <property type="entry name" value="NAD(P)-bd_dom_sf"/>
</dbReference>
<dbReference type="PANTHER" id="PTHR15020:SF50">
    <property type="entry name" value="UPF0659 PROTEIN YMR090W"/>
    <property type="match status" value="1"/>
</dbReference>
<evidence type="ECO:0000259" key="1">
    <source>
        <dbReference type="Pfam" id="PF13460"/>
    </source>
</evidence>
<reference evidence="3" key="1">
    <citation type="submission" date="2009-10" db="EMBL/GenBank/DDBJ databases">
        <title>The complete chromosome of Gordonia bronchialis DSM 43247.</title>
        <authorList>
            <consortium name="US DOE Joint Genome Institute (JGI-PGF)"/>
            <person name="Lucas S."/>
            <person name="Copeland A."/>
            <person name="Lapidus A."/>
            <person name="Glavina del Rio T."/>
            <person name="Dalin E."/>
            <person name="Tice H."/>
            <person name="Bruce D."/>
            <person name="Goodwin L."/>
            <person name="Pitluck S."/>
            <person name="Kyrpides N."/>
            <person name="Mavromatis K."/>
            <person name="Ivanova N."/>
            <person name="Ovchinnikova G."/>
            <person name="Saunders E."/>
            <person name="Brettin T."/>
            <person name="Detter J.C."/>
            <person name="Han C."/>
            <person name="Larimer F."/>
            <person name="Land M."/>
            <person name="Hauser L."/>
            <person name="Markowitz V."/>
            <person name="Cheng J.-F."/>
            <person name="Hugenholtz P."/>
            <person name="Woyke T."/>
            <person name="Wu D."/>
            <person name="Jando M."/>
            <person name="Schneider S."/>
            <person name="Goeker M."/>
            <person name="Klenk H.-P."/>
            <person name="Eisen J.A."/>
        </authorList>
    </citation>
    <scope>NUCLEOTIDE SEQUENCE [LARGE SCALE GENOMIC DNA]</scope>
    <source>
        <strain evidence="3">ATCC 25592 / DSM 43247 / BCRC 13721 / JCM 3198 / KCTC 3076 / NBRC 16047 / NCTC 10667</strain>
    </source>
</reference>
<dbReference type="CDD" id="cd05243">
    <property type="entry name" value="SDR_a5"/>
    <property type="match status" value="1"/>
</dbReference>
<dbReference type="eggNOG" id="COG0702">
    <property type="taxonomic scope" value="Bacteria"/>
</dbReference>
<keyword evidence="3" id="KW-1185">Reference proteome</keyword>
<dbReference type="RefSeq" id="WP_012835241.1">
    <property type="nucleotide sequence ID" value="NC_013441.1"/>
</dbReference>
<dbReference type="OrthoDB" id="4248066at2"/>
<dbReference type="PANTHER" id="PTHR15020">
    <property type="entry name" value="FLAVIN REDUCTASE-RELATED"/>
    <property type="match status" value="1"/>
</dbReference>
<dbReference type="STRING" id="526226.Gbro_3536"/>
<proteinExistence type="predicted"/>
<evidence type="ECO:0000313" key="2">
    <source>
        <dbReference type="EMBL" id="ACY22728.1"/>
    </source>
</evidence>
<dbReference type="InterPro" id="IPR016040">
    <property type="entry name" value="NAD(P)-bd_dom"/>
</dbReference>
<dbReference type="EMBL" id="CP001802">
    <property type="protein sequence ID" value="ACY22728.1"/>
    <property type="molecule type" value="Genomic_DNA"/>
</dbReference>
<dbReference type="AlphaFoldDB" id="D0LF33"/>
<dbReference type="Proteomes" id="UP000001219">
    <property type="component" value="Chromosome"/>
</dbReference>
<feature type="domain" description="NAD(P)-binding" evidence="1">
    <location>
        <begin position="8"/>
        <end position="194"/>
    </location>
</feature>
<accession>D0LF33</accession>
<dbReference type="Pfam" id="PF13460">
    <property type="entry name" value="NAD_binding_10"/>
    <property type="match status" value="1"/>
</dbReference>
<protein>
    <submittedName>
        <fullName evidence="2">NAD-dependent epimerase/dehydratase</fullName>
    </submittedName>
</protein>
<organism evidence="2 3">
    <name type="scientific">Gordonia bronchialis (strain ATCC 25592 / DSM 43247 / BCRC 13721 / JCM 3198 / KCTC 3076 / NBRC 16047 / NCTC 10667)</name>
    <name type="common">Rhodococcus bronchialis</name>
    <dbReference type="NCBI Taxonomy" id="526226"/>
    <lineage>
        <taxon>Bacteria</taxon>
        <taxon>Bacillati</taxon>
        <taxon>Actinomycetota</taxon>
        <taxon>Actinomycetes</taxon>
        <taxon>Mycobacteriales</taxon>
        <taxon>Gordoniaceae</taxon>
        <taxon>Gordonia</taxon>
    </lineage>
</organism>
<evidence type="ECO:0000313" key="3">
    <source>
        <dbReference type="Proteomes" id="UP000001219"/>
    </source>
</evidence>
<gene>
    <name evidence="2" type="ordered locus">Gbro_3536</name>
</gene>